<dbReference type="InterPro" id="IPR041657">
    <property type="entry name" value="HTH_17"/>
</dbReference>
<dbReference type="Gene3D" id="3.90.105.50">
    <property type="match status" value="1"/>
</dbReference>
<dbReference type="Proteomes" id="UP000546200">
    <property type="component" value="Unassembled WGS sequence"/>
</dbReference>
<dbReference type="GO" id="GO:0003677">
    <property type="term" value="F:DNA binding"/>
    <property type="evidence" value="ECO:0007669"/>
    <property type="project" value="InterPro"/>
</dbReference>
<dbReference type="InterPro" id="IPR010093">
    <property type="entry name" value="SinI_DNA-bd"/>
</dbReference>
<proteinExistence type="predicted"/>
<accession>A0A7W9BG71</accession>
<comment type="caution">
    <text evidence="2">The sequence shown here is derived from an EMBL/GenBank/DDBJ whole genome shotgun (WGS) entry which is preliminary data.</text>
</comment>
<evidence type="ECO:0000313" key="3">
    <source>
        <dbReference type="Proteomes" id="UP000546200"/>
    </source>
</evidence>
<gene>
    <name evidence="2" type="ORF">FHS94_003477</name>
</gene>
<dbReference type="AlphaFoldDB" id="A0A7W9BG71"/>
<dbReference type="RefSeq" id="WP_184060022.1">
    <property type="nucleotide sequence ID" value="NZ_JACIJK010000012.1"/>
</dbReference>
<sequence length="57" mass="6293">MQRFSVSIDEAARAIGIGRTKLYELINSGSLDVIRIGSRTLVKVPSIEAMLQRSVVF</sequence>
<reference evidence="2 3" key="1">
    <citation type="submission" date="2020-08" db="EMBL/GenBank/DDBJ databases">
        <title>Genomic Encyclopedia of Type Strains, Phase IV (KMG-IV): sequencing the most valuable type-strain genomes for metagenomic binning, comparative biology and taxonomic classification.</title>
        <authorList>
            <person name="Goeker M."/>
        </authorList>
    </citation>
    <scope>NUCLEOTIDE SEQUENCE [LARGE SCALE GENOMIC DNA]</scope>
    <source>
        <strain evidence="2 3">DSM 100044</strain>
    </source>
</reference>
<feature type="domain" description="Helix-turn-helix" evidence="1">
    <location>
        <begin position="7"/>
        <end position="53"/>
    </location>
</feature>
<organism evidence="2 3">
    <name type="scientific">Sphingomonas aerophila</name>
    <dbReference type="NCBI Taxonomy" id="1344948"/>
    <lineage>
        <taxon>Bacteria</taxon>
        <taxon>Pseudomonadati</taxon>
        <taxon>Pseudomonadota</taxon>
        <taxon>Alphaproteobacteria</taxon>
        <taxon>Sphingomonadales</taxon>
        <taxon>Sphingomonadaceae</taxon>
        <taxon>Sphingomonas</taxon>
    </lineage>
</organism>
<evidence type="ECO:0000313" key="2">
    <source>
        <dbReference type="EMBL" id="MBB5716607.1"/>
    </source>
</evidence>
<name>A0A7W9BG71_9SPHN</name>
<dbReference type="InterPro" id="IPR038148">
    <property type="entry name" value="Tn1545/Tn916_Xis"/>
</dbReference>
<dbReference type="NCBIfam" id="TIGR01764">
    <property type="entry name" value="excise"/>
    <property type="match status" value="1"/>
</dbReference>
<dbReference type="Pfam" id="PF12728">
    <property type="entry name" value="HTH_17"/>
    <property type="match status" value="1"/>
</dbReference>
<keyword evidence="3" id="KW-1185">Reference proteome</keyword>
<dbReference type="EMBL" id="JACIJK010000012">
    <property type="protein sequence ID" value="MBB5716607.1"/>
    <property type="molecule type" value="Genomic_DNA"/>
</dbReference>
<evidence type="ECO:0000259" key="1">
    <source>
        <dbReference type="Pfam" id="PF12728"/>
    </source>
</evidence>
<protein>
    <submittedName>
        <fullName evidence="2">Excisionase family DNA binding protein</fullName>
    </submittedName>
</protein>